<feature type="region of interest" description="Disordered" evidence="1">
    <location>
        <begin position="1"/>
        <end position="38"/>
    </location>
</feature>
<evidence type="ECO:0000313" key="3">
    <source>
        <dbReference type="Proteomes" id="UP000594638"/>
    </source>
</evidence>
<dbReference type="Gramene" id="OE9A004761T1">
    <property type="protein sequence ID" value="OE9A004761C1"/>
    <property type="gene ID" value="OE9A004761"/>
</dbReference>
<keyword evidence="3" id="KW-1185">Reference proteome</keyword>
<comment type="caution">
    <text evidence="2">The sequence shown here is derived from an EMBL/GenBank/DDBJ whole genome shotgun (WGS) entry which is preliminary data.</text>
</comment>
<organism evidence="2 3">
    <name type="scientific">Olea europaea subsp. europaea</name>
    <dbReference type="NCBI Taxonomy" id="158383"/>
    <lineage>
        <taxon>Eukaryota</taxon>
        <taxon>Viridiplantae</taxon>
        <taxon>Streptophyta</taxon>
        <taxon>Embryophyta</taxon>
        <taxon>Tracheophyta</taxon>
        <taxon>Spermatophyta</taxon>
        <taxon>Magnoliopsida</taxon>
        <taxon>eudicotyledons</taxon>
        <taxon>Gunneridae</taxon>
        <taxon>Pentapetalae</taxon>
        <taxon>asterids</taxon>
        <taxon>lamiids</taxon>
        <taxon>Lamiales</taxon>
        <taxon>Oleaceae</taxon>
        <taxon>Oleeae</taxon>
        <taxon>Olea</taxon>
    </lineage>
</organism>
<gene>
    <name evidence="2" type="ORF">OLEA9_A004761</name>
</gene>
<name>A0A8S0TKZ4_OLEEU</name>
<reference evidence="2 3" key="1">
    <citation type="submission" date="2019-12" db="EMBL/GenBank/DDBJ databases">
        <authorList>
            <person name="Alioto T."/>
            <person name="Alioto T."/>
            <person name="Gomez Garrido J."/>
        </authorList>
    </citation>
    <scope>NUCLEOTIDE SEQUENCE [LARGE SCALE GENOMIC DNA]</scope>
</reference>
<dbReference type="AlphaFoldDB" id="A0A8S0TKZ4"/>
<dbReference type="EMBL" id="CACTIH010006169">
    <property type="protein sequence ID" value="CAA3004323.1"/>
    <property type="molecule type" value="Genomic_DNA"/>
</dbReference>
<protein>
    <submittedName>
        <fullName evidence="2">Uncharacterized protein</fullName>
    </submittedName>
</protein>
<accession>A0A8S0TKZ4</accession>
<proteinExistence type="predicted"/>
<feature type="region of interest" description="Disordered" evidence="1">
    <location>
        <begin position="418"/>
        <end position="438"/>
    </location>
</feature>
<dbReference type="Proteomes" id="UP000594638">
    <property type="component" value="Unassembled WGS sequence"/>
</dbReference>
<evidence type="ECO:0000256" key="1">
    <source>
        <dbReference type="SAM" id="MobiDB-lite"/>
    </source>
</evidence>
<feature type="compositionally biased region" description="Acidic residues" evidence="1">
    <location>
        <begin position="16"/>
        <end position="26"/>
    </location>
</feature>
<evidence type="ECO:0000313" key="2">
    <source>
        <dbReference type="EMBL" id="CAA3004323.1"/>
    </source>
</evidence>
<sequence>MEYEISKAKRRRTNNNDDEDEDDTTSEGDQSLNSNVVDLFGENNDAMDDIDVGQLAANSSIPLNAQPSDNKPKPYSSLATLATNYINESSSSVLQLFQALYVYMHHLVNLRSNGKSFVVKRNADSLIAPLLEFGTGHTRNERVLKSIRNLLVGKRQERPIITDASVSNQYNRLLYVSFNDVDLSRWRSNNNNGGGGESSIKIDERYGHKRLTFAPTIDLIKLMKIEHQSPSEMCSENRNAMFKGCEALADKRLVKPDLCQTSEFDEFVEYLTTSIGKMYKCVNAEQIGRFFNLVPRCIVYKIVIEEKIIDPETKEKSVVVVNECDFWNRVGSKKTVRSNITTKCVAMTNEEIETLNGEHALCYIQSVNLKVPTENAVNDALSNDETLYTTLSFRVSSCLIVSNALFDVLRSIDQDIVVSDDDDDDDDDGNDSDDQEGK</sequence>